<evidence type="ECO:0000256" key="3">
    <source>
        <dbReference type="ARBA" id="ARBA00022692"/>
    </source>
</evidence>
<protein>
    <submittedName>
        <fullName evidence="10">FtsX-like permease family protein</fullName>
    </submittedName>
</protein>
<feature type="transmembrane region" description="Helical" evidence="8">
    <location>
        <begin position="405"/>
        <end position="424"/>
    </location>
</feature>
<reference evidence="11" key="1">
    <citation type="journal article" date="2019" name="Int. J. Syst. Evol. Microbiol.">
        <title>The Global Catalogue of Microorganisms (GCM) 10K type strain sequencing project: providing services to taxonomists for standard genome sequencing and annotation.</title>
        <authorList>
            <consortium name="The Broad Institute Genomics Platform"/>
            <consortium name="The Broad Institute Genome Sequencing Center for Infectious Disease"/>
            <person name="Wu L."/>
            <person name="Ma J."/>
        </authorList>
    </citation>
    <scope>NUCLEOTIDE SEQUENCE [LARGE SCALE GENOMIC DNA]</scope>
    <source>
        <strain evidence="11">JCM 6305</strain>
    </source>
</reference>
<feature type="transmembrane region" description="Helical" evidence="8">
    <location>
        <begin position="445"/>
        <end position="462"/>
    </location>
</feature>
<proteinExistence type="inferred from homology"/>
<feature type="transmembrane region" description="Helical" evidence="8">
    <location>
        <begin position="322"/>
        <end position="347"/>
    </location>
</feature>
<keyword evidence="2" id="KW-1003">Cell membrane</keyword>
<dbReference type="EMBL" id="BAAASZ010000003">
    <property type="protein sequence ID" value="GAA2422591.1"/>
    <property type="molecule type" value="Genomic_DNA"/>
</dbReference>
<evidence type="ECO:0000256" key="5">
    <source>
        <dbReference type="ARBA" id="ARBA00023136"/>
    </source>
</evidence>
<dbReference type="PANTHER" id="PTHR30572:SF4">
    <property type="entry name" value="ABC TRANSPORTER PERMEASE YTRF"/>
    <property type="match status" value="1"/>
</dbReference>
<keyword evidence="5 8" id="KW-0472">Membrane</keyword>
<evidence type="ECO:0000313" key="11">
    <source>
        <dbReference type="Proteomes" id="UP001501638"/>
    </source>
</evidence>
<feature type="transmembrane region" description="Helical" evidence="8">
    <location>
        <begin position="756"/>
        <end position="779"/>
    </location>
</feature>
<evidence type="ECO:0000256" key="6">
    <source>
        <dbReference type="ARBA" id="ARBA00038076"/>
    </source>
</evidence>
<evidence type="ECO:0000313" key="10">
    <source>
        <dbReference type="EMBL" id="GAA2422591.1"/>
    </source>
</evidence>
<keyword evidence="11" id="KW-1185">Reference proteome</keyword>
<comment type="similarity">
    <text evidence="6">Belongs to the ABC-4 integral membrane protein family.</text>
</comment>
<gene>
    <name evidence="10" type="ORF">GCM10010405_01100</name>
</gene>
<dbReference type="InterPro" id="IPR050250">
    <property type="entry name" value="Macrolide_Exporter_MacB"/>
</dbReference>
<keyword evidence="4 8" id="KW-1133">Transmembrane helix</keyword>
<feature type="transmembrane region" description="Helical" evidence="8">
    <location>
        <begin position="800"/>
        <end position="825"/>
    </location>
</feature>
<comment type="subcellular location">
    <subcellularLocation>
        <location evidence="1">Cell membrane</location>
        <topology evidence="1">Multi-pass membrane protein</topology>
    </subcellularLocation>
</comment>
<evidence type="ECO:0000256" key="1">
    <source>
        <dbReference type="ARBA" id="ARBA00004651"/>
    </source>
</evidence>
<dbReference type="RefSeq" id="WP_344319981.1">
    <property type="nucleotide sequence ID" value="NZ_BAAASZ010000003.1"/>
</dbReference>
<dbReference type="Proteomes" id="UP001501638">
    <property type="component" value="Unassembled WGS sequence"/>
</dbReference>
<dbReference type="InterPro" id="IPR003838">
    <property type="entry name" value="ABC3_permease_C"/>
</dbReference>
<feature type="transmembrane region" description="Helical" evidence="8">
    <location>
        <begin position="368"/>
        <end position="393"/>
    </location>
</feature>
<evidence type="ECO:0000256" key="7">
    <source>
        <dbReference type="SAM" id="MobiDB-lite"/>
    </source>
</evidence>
<feature type="region of interest" description="Disordered" evidence="7">
    <location>
        <begin position="95"/>
        <end position="135"/>
    </location>
</feature>
<evidence type="ECO:0000256" key="8">
    <source>
        <dbReference type="SAM" id="Phobius"/>
    </source>
</evidence>
<evidence type="ECO:0000256" key="2">
    <source>
        <dbReference type="ARBA" id="ARBA00022475"/>
    </source>
</evidence>
<name>A0ABP5WCU1_9ACTN</name>
<comment type="caution">
    <text evidence="10">The sequence shown here is derived from an EMBL/GenBank/DDBJ whole genome shotgun (WGS) entry which is preliminary data.</text>
</comment>
<feature type="transmembrane region" description="Helical" evidence="8">
    <location>
        <begin position="474"/>
        <end position="494"/>
    </location>
</feature>
<keyword evidence="3 8" id="KW-0812">Transmembrane</keyword>
<organism evidence="10 11">
    <name type="scientific">Streptomyces macrosporus</name>
    <dbReference type="NCBI Taxonomy" id="44032"/>
    <lineage>
        <taxon>Bacteria</taxon>
        <taxon>Bacillati</taxon>
        <taxon>Actinomycetota</taxon>
        <taxon>Actinomycetes</taxon>
        <taxon>Kitasatosporales</taxon>
        <taxon>Streptomycetaceae</taxon>
        <taxon>Streptomyces</taxon>
    </lineage>
</organism>
<sequence>MPWIRARLRASAGGALAFGLLVMVTAFLATAVPRQVAVHENAALRQVFAGTTPDQRGVTVTAEIVPGAPGEPDTAVPSPEELRDAARALRDVARPPLTTDPDETVSGIRNGTPMEVSGRGLARPSGLSPRMSLVTRPPDADVRLVSGRMPAPDVRGNTVEAVVTTRTAEVVGLRVGSTVRFPDVTGTPVTVRVSGLVAPRDRGAAYWHTGPDLPEPGLRTVPGELPPPRYWHFSALIDSGARRVLPFCDGGAVVFWHHPVRTDVLAAEDVGALRRALVSLTTGPDAARVADRSPVAAPDIGADDLVALLGAFEEERRTARSLVLIASVGVGAAALVVLVMAGALAAAARRTELALLRARGAGLPGIGLRLLGETAAVAVPAVAAGTACALLWVPAPRDTVSLLPGAAVAVPACLTLPVLAMAAHRRPRPPARDDVAGARPSRRRVVVELTVLASALGGLVAARRHDTDDGADPLIAVVPVLLAVVVALVLLRVYPLPLRLLARPAARLKGPVAALALARAARAPAVSALSLPAVLVALTVAAFGGSVPAGVADARARAALVEVGADARVESSAALPAGLDARIRRVAGVSDTAAVRIEEGEGLIGVSSRLLTLITVEPRSYARLVARTGLDGGGPFPAEELGRARDGGPLPAVVSPHVAEALGDGTGFVDGGDGPARIRVVAVRDALPAASGEFVVVPAAAPRPTTLLVSGSGIDGDALAAEARRAGDGLTVTLRSRTEAEYGAGPLRDGTRRLHGAAVVAAAGYGALALLLSLSQSAPERRTTLARLRAMGMSRRQGGALVWAETLPPVLLGVLGGVGTALAAVPLLRPGVDPTPLAFTARAGGSGEGTVRAVLTHDVGALLWPAAAVTALACGIVAVQAWRGTRGEGNRLSTGERE</sequence>
<dbReference type="Pfam" id="PF02687">
    <property type="entry name" value="FtsX"/>
    <property type="match status" value="1"/>
</dbReference>
<evidence type="ECO:0000256" key="4">
    <source>
        <dbReference type="ARBA" id="ARBA00022989"/>
    </source>
</evidence>
<feature type="transmembrane region" description="Helical" evidence="8">
    <location>
        <begin position="525"/>
        <end position="547"/>
    </location>
</feature>
<feature type="domain" description="ABC3 transporter permease C-terminal" evidence="9">
    <location>
        <begin position="760"/>
        <end position="840"/>
    </location>
</feature>
<dbReference type="PANTHER" id="PTHR30572">
    <property type="entry name" value="MEMBRANE COMPONENT OF TRANSPORTER-RELATED"/>
    <property type="match status" value="1"/>
</dbReference>
<accession>A0ABP5WCU1</accession>
<evidence type="ECO:0000259" key="9">
    <source>
        <dbReference type="Pfam" id="PF02687"/>
    </source>
</evidence>
<feature type="transmembrane region" description="Helical" evidence="8">
    <location>
        <begin position="862"/>
        <end position="882"/>
    </location>
</feature>